<evidence type="ECO:0000256" key="10">
    <source>
        <dbReference type="ARBA" id="ARBA00022840"/>
    </source>
</evidence>
<dbReference type="SUPFAM" id="SSF56112">
    <property type="entry name" value="Protein kinase-like (PK-like)"/>
    <property type="match status" value="1"/>
</dbReference>
<feature type="compositionally biased region" description="Low complexity" evidence="13">
    <location>
        <begin position="1065"/>
        <end position="1074"/>
    </location>
</feature>
<gene>
    <name evidence="15" type="primary">LOC102079935</name>
</gene>
<dbReference type="PANTHER" id="PTHR13902">
    <property type="entry name" value="SERINE/THREONINE-PROTEIN KINASE WNK WITH NO LYSINE -RELATED"/>
    <property type="match status" value="1"/>
</dbReference>
<dbReference type="GO" id="GO:0004674">
    <property type="term" value="F:protein serine/threonine kinase activity"/>
    <property type="evidence" value="ECO:0007669"/>
    <property type="project" value="UniProtKB-KW"/>
</dbReference>
<feature type="region of interest" description="Disordered" evidence="13">
    <location>
        <begin position="699"/>
        <end position="735"/>
    </location>
</feature>
<feature type="compositionally biased region" description="Polar residues" evidence="13">
    <location>
        <begin position="1215"/>
        <end position="1228"/>
    </location>
</feature>
<dbReference type="Gene3D" id="3.30.200.20">
    <property type="entry name" value="Phosphorylase Kinase, domain 1"/>
    <property type="match status" value="1"/>
</dbReference>
<feature type="compositionally biased region" description="Polar residues" evidence="13">
    <location>
        <begin position="588"/>
        <end position="600"/>
    </location>
</feature>
<feature type="compositionally biased region" description="Polar residues" evidence="13">
    <location>
        <begin position="18"/>
        <end position="28"/>
    </location>
</feature>
<feature type="domain" description="Protein kinase" evidence="14">
    <location>
        <begin position="207"/>
        <end position="465"/>
    </location>
</feature>
<proteinExistence type="predicted"/>
<feature type="compositionally biased region" description="Low complexity" evidence="13">
    <location>
        <begin position="575"/>
        <end position="587"/>
    </location>
</feature>
<feature type="compositionally biased region" description="Pro residues" evidence="13">
    <location>
        <begin position="1075"/>
        <end position="1087"/>
    </location>
</feature>
<feature type="compositionally biased region" description="Polar residues" evidence="13">
    <location>
        <begin position="918"/>
        <end position="940"/>
    </location>
</feature>
<evidence type="ECO:0000313" key="16">
    <source>
        <dbReference type="Proteomes" id="UP000005207"/>
    </source>
</evidence>
<comment type="subcellular location">
    <subcellularLocation>
        <location evidence="2">Cytoplasm</location>
    </subcellularLocation>
</comment>
<dbReference type="FunFam" id="3.10.20.90:FF:000007">
    <property type="entry name" value="Serine/threonine-protein kinase WNK1 isoform 1"/>
    <property type="match status" value="1"/>
</dbReference>
<dbReference type="FunFam" id="1.10.510.10:FF:000006">
    <property type="entry name" value="Serine/threonine-protein kinase WNK1 isoform 2"/>
    <property type="match status" value="1"/>
</dbReference>
<feature type="region of interest" description="Disordered" evidence="13">
    <location>
        <begin position="1503"/>
        <end position="1552"/>
    </location>
</feature>
<dbReference type="Gene3D" id="1.10.510.10">
    <property type="entry name" value="Transferase(Phosphotransferase) domain 1"/>
    <property type="match status" value="1"/>
</dbReference>
<feature type="compositionally biased region" description="Polar residues" evidence="13">
    <location>
        <begin position="1239"/>
        <end position="1262"/>
    </location>
</feature>
<feature type="compositionally biased region" description="Polar residues" evidence="13">
    <location>
        <begin position="608"/>
        <end position="643"/>
    </location>
</feature>
<evidence type="ECO:0000256" key="11">
    <source>
        <dbReference type="ARBA" id="ARBA00047899"/>
    </source>
</evidence>
<feature type="compositionally biased region" description="Basic and acidic residues" evidence="13">
    <location>
        <begin position="560"/>
        <end position="572"/>
    </location>
</feature>
<evidence type="ECO:0000256" key="13">
    <source>
        <dbReference type="SAM" id="MobiDB-lite"/>
    </source>
</evidence>
<feature type="compositionally biased region" description="Basic and acidic residues" evidence="13">
    <location>
        <begin position="169"/>
        <end position="188"/>
    </location>
</feature>
<dbReference type="PROSITE" id="PS00108">
    <property type="entry name" value="PROTEIN_KINASE_ST"/>
    <property type="match status" value="1"/>
</dbReference>
<evidence type="ECO:0000256" key="9">
    <source>
        <dbReference type="ARBA" id="ARBA00022777"/>
    </source>
</evidence>
<evidence type="ECO:0000313" key="15">
    <source>
        <dbReference type="Ensembl" id="ENSONIP00000067001.1"/>
    </source>
</evidence>
<dbReference type="CDD" id="cd14030">
    <property type="entry name" value="STKc_WNK1"/>
    <property type="match status" value="1"/>
</dbReference>
<feature type="compositionally biased region" description="Acidic residues" evidence="13">
    <location>
        <begin position="1263"/>
        <end position="1272"/>
    </location>
</feature>
<dbReference type="Pfam" id="PF24889">
    <property type="entry name" value="CCTL2_WNK"/>
    <property type="match status" value="1"/>
</dbReference>
<feature type="region of interest" description="Disordered" evidence="13">
    <location>
        <begin position="79"/>
        <end position="101"/>
    </location>
</feature>
<dbReference type="InterPro" id="IPR024678">
    <property type="entry name" value="Kinase_OSR1/WNK_CCT"/>
</dbReference>
<dbReference type="Pfam" id="PF12202">
    <property type="entry name" value="OSR1_C"/>
    <property type="match status" value="1"/>
</dbReference>
<dbReference type="GeneTree" id="ENSGT00940000157161"/>
<dbReference type="SMART" id="SM00220">
    <property type="entry name" value="S_TKc"/>
    <property type="match status" value="1"/>
</dbReference>
<feature type="region of interest" description="Disordered" evidence="13">
    <location>
        <begin position="1305"/>
        <end position="1349"/>
    </location>
</feature>
<comment type="catalytic activity">
    <reaction evidence="11">
        <text>L-threonyl-[protein] + ATP = O-phospho-L-threonyl-[protein] + ADP + H(+)</text>
        <dbReference type="Rhea" id="RHEA:46608"/>
        <dbReference type="Rhea" id="RHEA-COMP:11060"/>
        <dbReference type="Rhea" id="RHEA-COMP:11605"/>
        <dbReference type="ChEBI" id="CHEBI:15378"/>
        <dbReference type="ChEBI" id="CHEBI:30013"/>
        <dbReference type="ChEBI" id="CHEBI:30616"/>
        <dbReference type="ChEBI" id="CHEBI:61977"/>
        <dbReference type="ChEBI" id="CHEBI:456216"/>
        <dbReference type="EC" id="2.7.11.1"/>
    </reaction>
</comment>
<feature type="compositionally biased region" description="Polar residues" evidence="13">
    <location>
        <begin position="1452"/>
        <end position="1469"/>
    </location>
</feature>
<evidence type="ECO:0000256" key="12">
    <source>
        <dbReference type="ARBA" id="ARBA00048679"/>
    </source>
</evidence>
<evidence type="ECO:0000256" key="5">
    <source>
        <dbReference type="ARBA" id="ARBA00022527"/>
    </source>
</evidence>
<dbReference type="GO" id="GO:0005737">
    <property type="term" value="C:cytoplasm"/>
    <property type="evidence" value="ECO:0007669"/>
    <property type="project" value="UniProtKB-SubCell"/>
</dbReference>
<feature type="compositionally biased region" description="Basic and acidic residues" evidence="13">
    <location>
        <begin position="1"/>
        <end position="10"/>
    </location>
</feature>
<evidence type="ECO:0000256" key="6">
    <source>
        <dbReference type="ARBA" id="ARBA00022553"/>
    </source>
</evidence>
<feature type="region of interest" description="Disordered" evidence="13">
    <location>
        <begin position="1"/>
        <end position="53"/>
    </location>
</feature>
<dbReference type="FunFam" id="3.30.200.20:FF:000494">
    <property type="entry name" value="serine/threonine-protein kinase WNK2 isoform X2"/>
    <property type="match status" value="1"/>
</dbReference>
<feature type="region of interest" description="Disordered" evidence="13">
    <location>
        <begin position="556"/>
        <end position="643"/>
    </location>
</feature>
<dbReference type="Pfam" id="PF00069">
    <property type="entry name" value="Pkinase"/>
    <property type="match status" value="1"/>
</dbReference>
<comment type="catalytic activity">
    <reaction evidence="12">
        <text>L-seryl-[protein] + ATP = O-phospho-L-seryl-[protein] + ADP + H(+)</text>
        <dbReference type="Rhea" id="RHEA:17989"/>
        <dbReference type="Rhea" id="RHEA-COMP:9863"/>
        <dbReference type="Rhea" id="RHEA-COMP:11604"/>
        <dbReference type="ChEBI" id="CHEBI:15378"/>
        <dbReference type="ChEBI" id="CHEBI:29999"/>
        <dbReference type="ChEBI" id="CHEBI:30616"/>
        <dbReference type="ChEBI" id="CHEBI:83421"/>
        <dbReference type="ChEBI" id="CHEBI:456216"/>
        <dbReference type="EC" id="2.7.11.1"/>
    </reaction>
</comment>
<dbReference type="InterPro" id="IPR050588">
    <property type="entry name" value="WNK_Ser-Thr_kinase"/>
</dbReference>
<feature type="compositionally biased region" description="Polar residues" evidence="13">
    <location>
        <begin position="1338"/>
        <end position="1347"/>
    </location>
</feature>
<evidence type="ECO:0000256" key="7">
    <source>
        <dbReference type="ARBA" id="ARBA00022679"/>
    </source>
</evidence>
<dbReference type="PROSITE" id="PS50011">
    <property type="entry name" value="PROTEIN_KINASE_DOM"/>
    <property type="match status" value="1"/>
</dbReference>
<feature type="compositionally biased region" description="Basic residues" evidence="13">
    <location>
        <begin position="719"/>
        <end position="735"/>
    </location>
</feature>
<keyword evidence="4" id="KW-0963">Cytoplasm</keyword>
<keyword evidence="10" id="KW-0067">ATP-binding</keyword>
<keyword evidence="7" id="KW-0808">Transferase</keyword>
<keyword evidence="9" id="KW-0418">Kinase</keyword>
<evidence type="ECO:0000256" key="4">
    <source>
        <dbReference type="ARBA" id="ARBA00022490"/>
    </source>
</evidence>
<keyword evidence="5" id="KW-0723">Serine/threonine-protein kinase</keyword>
<dbReference type="Proteomes" id="UP000005207">
    <property type="component" value="Linkage group LG7"/>
</dbReference>
<feature type="compositionally biased region" description="Polar residues" evidence="13">
    <location>
        <begin position="1199"/>
        <end position="1208"/>
    </location>
</feature>
<sequence>MSEKPDDKMVKFLAPPQKSGNGPSSGSDSMVGEGRPVEVRRRHHTMERDRCNPEHRFLRRSVISDSNATALALPLPSKIPIPTPQLVQPQEAKSVDGGTEGEGKDIEIARVAVVPSQQEPARVRDICDGEAVVAAHTTPSLETELPSQVEPETGTEVKVQHEEGEEADKDARARAEAEQREAEKKVQDDIEEAETKAVGTSPDGRFLKFDIEIGRGSFKTVYKGLDTETTVEVAWCELQDRKLSKSERQRFKEEAGMLKGLQHPNIVRFYDSWEGPSKGRKCIVLVTELMTSGTLKTYLKRFKVMKIKVLRSWCRQILKGLHFLHTRAPPIIHRDLKCDNIFITGPTGSVKIGDLGLATLKRASFAKSVIGTPEFMAPEMYEEKYDESVDVYAFGMCMLEMATSEYPYSECQNAAQIYRRVTSGVKPGSFDKVAIPEVKEIIEGCIRQNKDERYSIKDLLNHAFFQEDTGVRVELAEEEDGEMQAIKLWLRIEDVKKLKGKYKDNEAIEFSFDLIKDVPEDVAQEMVDSGYVCEGDHKTIAKAIKDRVSLINLKRAQRKQVREDQEKRRLEEEQQSQPPQQTGQQSGMEATQSQPVSQHASYMPPQPNQHSSQMSVQPAAQQSLQTSNYNTPQSQGVSYVPQSTGQIPVQNQSLAAVQPESEEPENDQQLHLIFLSTAQLVKPSFYGFVCFSCPSDAASGLSDGNDGSTSGGRHEGRSLKRQQRRSVRSRSRHEKTAKAKLNVLSISNMGDRVAECQLETHNRKMVTFRFDLDGDNPEEIAQIMVESEFILETERESFIEQVRDVIEMADGKGEGMKDSFPQMSELQQQPELSVPMLPGISPSTTAQVVHSAGRRFIVSPVPESRLREQFFGGASTNTSVGEEPAFNEIKQTRIQKGKTFDVSAAEQESVTPHPEAVPSSNNITTSLESVASTTTPTFPSLKSGAASSPPSSASPGRVSPTPVSVPPQTAGSDCSPPPQSSHETTPSQYPIAVNVPPSSVSPPSTQPSVPAVIGSQLGNMESEGAEIQTKTAGRDDIHALEQKLRSLFKDQSSASPALDSSQNAGTSSPPTGTSSPPPGPAPVPPSNLPLTSGAQSVLGPTTTPGQIVTVAGHAQTPPTKPRAQVSTAADGATSSAQGPSSVVSSSSQTPSSTSSSTSSSSSSSSSSTSSSPSSPENTFHRSSPLPKGLTEVNAVDGGSSVSEGQPTTIGRFIVSTRTSATSEPTAATGSKVGRFSVTGVMQNGPSSSTSDSHVTHPHYSSGNDDDSETDDEALQKEISRLREKHMMEIQALQARQKEEIEGLFTRMGKTPPPSVLSPAVAMPGGRRRLKSKSHKSARSSGQPSPVHSGNMIHNLGISSTNGSGHLQAECSTLSQATGAHPAGSNTQKGKGTFTDDLHQLVDNWARDAISQSQGKRGPKTGAQGGLGLDIIPPTNIGRKFSAPGYLGPPHPTHSNTSSTHLPNPTNPSASLGPRKGSLGPVAQGYGYSSVSYSAPQWAGPTPTCQMVNPGQPLTQYQPSTATPVSLHQGYQVGTTSAPQKSVNPGGSNLRPT</sequence>
<name>A0A669E7L4_ORENI</name>
<evidence type="ECO:0000259" key="14">
    <source>
        <dbReference type="PROSITE" id="PS50011"/>
    </source>
</evidence>
<keyword evidence="8" id="KW-0547">Nucleotide-binding</keyword>
<accession>A0A669E7L4</accession>
<keyword evidence="6" id="KW-0597">Phosphoprotein</keyword>
<dbReference type="InterPro" id="IPR011009">
    <property type="entry name" value="Kinase-like_dom_sf"/>
</dbReference>
<feature type="compositionally biased region" description="Polar residues" evidence="13">
    <location>
        <begin position="1088"/>
        <end position="1106"/>
    </location>
</feature>
<evidence type="ECO:0000256" key="8">
    <source>
        <dbReference type="ARBA" id="ARBA00022741"/>
    </source>
</evidence>
<dbReference type="Ensembl" id="ENSONIT00000086107.1">
    <property type="protein sequence ID" value="ENSONIP00000067001.1"/>
    <property type="gene ID" value="ENSONIG00000014819.2"/>
</dbReference>
<protein>
    <recommendedName>
        <fullName evidence="3">non-specific serine/threonine protein kinase</fullName>
        <ecNumber evidence="3">2.7.11.1</ecNumber>
    </recommendedName>
</protein>
<feature type="compositionally biased region" description="Polar residues" evidence="13">
    <location>
        <begin position="1049"/>
        <end position="1064"/>
    </location>
</feature>
<reference evidence="15" key="2">
    <citation type="submission" date="2025-08" db="UniProtKB">
        <authorList>
            <consortium name="Ensembl"/>
        </authorList>
    </citation>
    <scope>IDENTIFICATION</scope>
</reference>
<feature type="compositionally biased region" description="Polar residues" evidence="13">
    <location>
        <begin position="1503"/>
        <end position="1525"/>
    </location>
</feature>
<organism evidence="15 16">
    <name type="scientific">Oreochromis niloticus</name>
    <name type="common">Nile tilapia</name>
    <name type="synonym">Tilapia nilotica</name>
    <dbReference type="NCBI Taxonomy" id="8128"/>
    <lineage>
        <taxon>Eukaryota</taxon>
        <taxon>Metazoa</taxon>
        <taxon>Chordata</taxon>
        <taxon>Craniata</taxon>
        <taxon>Vertebrata</taxon>
        <taxon>Euteleostomi</taxon>
        <taxon>Actinopterygii</taxon>
        <taxon>Neopterygii</taxon>
        <taxon>Teleostei</taxon>
        <taxon>Neoteleostei</taxon>
        <taxon>Acanthomorphata</taxon>
        <taxon>Ovalentaria</taxon>
        <taxon>Cichlomorphae</taxon>
        <taxon>Cichliformes</taxon>
        <taxon>Cichlidae</taxon>
        <taxon>African cichlids</taxon>
        <taxon>Pseudocrenilabrinae</taxon>
        <taxon>Oreochromini</taxon>
        <taxon>Oreochromis</taxon>
    </lineage>
</organism>
<dbReference type="Gene3D" id="3.10.20.90">
    <property type="entry name" value="Phosphatidylinositol 3-kinase Catalytic Subunit, Chain A, domain 1"/>
    <property type="match status" value="2"/>
</dbReference>
<feature type="region of interest" description="Disordered" evidence="13">
    <location>
        <begin position="141"/>
        <end position="197"/>
    </location>
</feature>
<feature type="compositionally biased region" description="Low complexity" evidence="13">
    <location>
        <begin position="943"/>
        <end position="962"/>
    </location>
</feature>
<keyword evidence="16" id="KW-1185">Reference proteome</keyword>
<reference evidence="15" key="3">
    <citation type="submission" date="2025-09" db="UniProtKB">
        <authorList>
            <consortium name="Ensembl"/>
        </authorList>
    </citation>
    <scope>IDENTIFICATION</scope>
</reference>
<reference evidence="16" key="1">
    <citation type="submission" date="2012-01" db="EMBL/GenBank/DDBJ databases">
        <title>The Genome Sequence of Oreochromis niloticus (Nile Tilapia).</title>
        <authorList>
            <consortium name="Broad Institute Genome Assembly Team"/>
            <consortium name="Broad Institute Sequencing Platform"/>
            <person name="Di Palma F."/>
            <person name="Johnson J."/>
            <person name="Lander E.S."/>
            <person name="Lindblad-Toh K."/>
        </authorList>
    </citation>
    <scope>NUCLEOTIDE SEQUENCE [LARGE SCALE GENOMIC DNA]</scope>
</reference>
<comment type="cofactor">
    <cofactor evidence="1">
        <name>Mg(2+)</name>
        <dbReference type="ChEBI" id="CHEBI:18420"/>
    </cofactor>
</comment>
<dbReference type="FunFam" id="3.10.20.90:FF:000012">
    <property type="entry name" value="Serine/threonine-protein kinase WNK1 isoform 2"/>
    <property type="match status" value="1"/>
</dbReference>
<feature type="compositionally biased region" description="Low complexity" evidence="13">
    <location>
        <begin position="993"/>
        <end position="1012"/>
    </location>
</feature>
<dbReference type="InterPro" id="IPR056865">
    <property type="entry name" value="CCTL2_WNK"/>
</dbReference>
<dbReference type="InterPro" id="IPR000719">
    <property type="entry name" value="Prot_kinase_dom"/>
</dbReference>
<dbReference type="EC" id="2.7.11.1" evidence="3"/>
<feature type="compositionally biased region" description="Polar residues" evidence="13">
    <location>
        <begin position="1531"/>
        <end position="1552"/>
    </location>
</feature>
<evidence type="ECO:0000256" key="2">
    <source>
        <dbReference type="ARBA" id="ARBA00004496"/>
    </source>
</evidence>
<evidence type="ECO:0000256" key="1">
    <source>
        <dbReference type="ARBA" id="ARBA00001946"/>
    </source>
</evidence>
<dbReference type="GO" id="GO:0005524">
    <property type="term" value="F:ATP binding"/>
    <property type="evidence" value="ECO:0007669"/>
    <property type="project" value="UniProtKB-KW"/>
</dbReference>
<evidence type="ECO:0000256" key="3">
    <source>
        <dbReference type="ARBA" id="ARBA00012513"/>
    </source>
</evidence>
<feature type="compositionally biased region" description="Basic residues" evidence="13">
    <location>
        <begin position="1325"/>
        <end position="1337"/>
    </location>
</feature>
<feature type="region of interest" description="Disordered" evidence="13">
    <location>
        <begin position="900"/>
        <end position="1012"/>
    </location>
</feature>
<feature type="compositionally biased region" description="Low complexity" evidence="13">
    <location>
        <begin position="1133"/>
        <end position="1175"/>
    </location>
</feature>
<dbReference type="InterPro" id="IPR008271">
    <property type="entry name" value="Ser/Thr_kinase_AS"/>
</dbReference>
<feature type="region of interest" description="Disordered" evidence="13">
    <location>
        <begin position="1408"/>
        <end position="1477"/>
    </location>
</feature>
<feature type="region of interest" description="Disordered" evidence="13">
    <location>
        <begin position="1044"/>
        <end position="1273"/>
    </location>
</feature>